<gene>
    <name evidence="2" type="ORF">H7F53_11095</name>
</gene>
<dbReference type="AlphaFoldDB" id="A0A7X1KQL8"/>
<feature type="transmembrane region" description="Helical" evidence="1">
    <location>
        <begin position="54"/>
        <end position="74"/>
    </location>
</feature>
<keyword evidence="1" id="KW-0812">Transmembrane</keyword>
<evidence type="ECO:0000313" key="2">
    <source>
        <dbReference type="EMBL" id="MBC2669690.1"/>
    </source>
</evidence>
<evidence type="ECO:0000313" key="3">
    <source>
        <dbReference type="Proteomes" id="UP000551327"/>
    </source>
</evidence>
<feature type="transmembrane region" description="Helical" evidence="1">
    <location>
        <begin position="28"/>
        <end position="47"/>
    </location>
</feature>
<accession>A0A7X1KQL8</accession>
<protein>
    <submittedName>
        <fullName evidence="2">Uncharacterized protein</fullName>
    </submittedName>
</protein>
<sequence>MVLVLLNLLLGLVAVISALRLGGDIERRGAWLIVAMYGLGFAGDWLLGSRSAPLSPAALAQDLVAFVGFSYLGIYSKRVWPLWAAAFQLLSVGAHGVRAFEIAVRPIVYAWMMTGPTWAVLVLLLIGTFGHRRRMSSSASARSWPS</sequence>
<dbReference type="RefSeq" id="WP_185679558.1">
    <property type="nucleotide sequence ID" value="NZ_JACLAX010000010.1"/>
</dbReference>
<organism evidence="2 3">
    <name type="scientific">Novosphingobium piscinae</name>
    <dbReference type="NCBI Taxonomy" id="1507448"/>
    <lineage>
        <taxon>Bacteria</taxon>
        <taxon>Pseudomonadati</taxon>
        <taxon>Pseudomonadota</taxon>
        <taxon>Alphaproteobacteria</taxon>
        <taxon>Sphingomonadales</taxon>
        <taxon>Sphingomonadaceae</taxon>
        <taxon>Novosphingobium</taxon>
    </lineage>
</organism>
<feature type="transmembrane region" description="Helical" evidence="1">
    <location>
        <begin position="80"/>
        <end position="100"/>
    </location>
</feature>
<name>A0A7X1KQL8_9SPHN</name>
<evidence type="ECO:0000256" key="1">
    <source>
        <dbReference type="SAM" id="Phobius"/>
    </source>
</evidence>
<reference evidence="2 3" key="1">
    <citation type="submission" date="2020-08" db="EMBL/GenBank/DDBJ databases">
        <title>The genome sequence of type strain Novosphingobium piscinae KCTC 42194.</title>
        <authorList>
            <person name="Liu Y."/>
        </authorList>
    </citation>
    <scope>NUCLEOTIDE SEQUENCE [LARGE SCALE GENOMIC DNA]</scope>
    <source>
        <strain evidence="2 3">KCTC 42194</strain>
    </source>
</reference>
<keyword evidence="1" id="KW-1133">Transmembrane helix</keyword>
<proteinExistence type="predicted"/>
<dbReference type="EMBL" id="JACLAX010000010">
    <property type="protein sequence ID" value="MBC2669690.1"/>
    <property type="molecule type" value="Genomic_DNA"/>
</dbReference>
<comment type="caution">
    <text evidence="2">The sequence shown here is derived from an EMBL/GenBank/DDBJ whole genome shotgun (WGS) entry which is preliminary data.</text>
</comment>
<dbReference type="Proteomes" id="UP000551327">
    <property type="component" value="Unassembled WGS sequence"/>
</dbReference>
<feature type="transmembrane region" description="Helical" evidence="1">
    <location>
        <begin position="107"/>
        <end position="129"/>
    </location>
</feature>
<keyword evidence="3" id="KW-1185">Reference proteome</keyword>
<keyword evidence="1" id="KW-0472">Membrane</keyword>